<feature type="region of interest" description="Disordered" evidence="2">
    <location>
        <begin position="99"/>
        <end position="132"/>
    </location>
</feature>
<dbReference type="Proteomes" id="UP001418222">
    <property type="component" value="Unassembled WGS sequence"/>
</dbReference>
<dbReference type="PANTHER" id="PTHR33083:SF116">
    <property type="entry name" value="OS04G0413900 PROTEIN"/>
    <property type="match status" value="1"/>
</dbReference>
<evidence type="ECO:0000256" key="1">
    <source>
        <dbReference type="ARBA" id="ARBA00034773"/>
    </source>
</evidence>
<feature type="compositionally biased region" description="Low complexity" evidence="2">
    <location>
        <begin position="166"/>
        <end position="185"/>
    </location>
</feature>
<reference evidence="3 4" key="1">
    <citation type="journal article" date="2022" name="Nat. Plants">
        <title>Genomes of leafy and leafless Platanthera orchids illuminate the evolution of mycoheterotrophy.</title>
        <authorList>
            <person name="Li M.H."/>
            <person name="Liu K.W."/>
            <person name="Li Z."/>
            <person name="Lu H.C."/>
            <person name="Ye Q.L."/>
            <person name="Zhang D."/>
            <person name="Wang J.Y."/>
            <person name="Li Y.F."/>
            <person name="Zhong Z.M."/>
            <person name="Liu X."/>
            <person name="Yu X."/>
            <person name="Liu D.K."/>
            <person name="Tu X.D."/>
            <person name="Liu B."/>
            <person name="Hao Y."/>
            <person name="Liao X.Y."/>
            <person name="Jiang Y.T."/>
            <person name="Sun W.H."/>
            <person name="Chen J."/>
            <person name="Chen Y.Q."/>
            <person name="Ai Y."/>
            <person name="Zhai J.W."/>
            <person name="Wu S.S."/>
            <person name="Zhou Z."/>
            <person name="Hsiao Y.Y."/>
            <person name="Wu W.L."/>
            <person name="Chen Y.Y."/>
            <person name="Lin Y.F."/>
            <person name="Hsu J.L."/>
            <person name="Li C.Y."/>
            <person name="Wang Z.W."/>
            <person name="Zhao X."/>
            <person name="Zhong W.Y."/>
            <person name="Ma X.K."/>
            <person name="Ma L."/>
            <person name="Huang J."/>
            <person name="Chen G.Z."/>
            <person name="Huang M.Z."/>
            <person name="Huang L."/>
            <person name="Peng D.H."/>
            <person name="Luo Y.B."/>
            <person name="Zou S.Q."/>
            <person name="Chen S.P."/>
            <person name="Lan S."/>
            <person name="Tsai W.C."/>
            <person name="Van de Peer Y."/>
            <person name="Liu Z.J."/>
        </authorList>
    </citation>
    <scope>NUCLEOTIDE SEQUENCE [LARGE SCALE GENOMIC DNA]</scope>
    <source>
        <strain evidence="3">Lor287</strain>
    </source>
</reference>
<accession>A0AAP0BQM3</accession>
<feature type="region of interest" description="Disordered" evidence="2">
    <location>
        <begin position="222"/>
        <end position="242"/>
    </location>
</feature>
<comment type="similarity">
    <text evidence="1">Belongs to the senescence regulator S40 family.</text>
</comment>
<organism evidence="3 4">
    <name type="scientific">Platanthera zijinensis</name>
    <dbReference type="NCBI Taxonomy" id="2320716"/>
    <lineage>
        <taxon>Eukaryota</taxon>
        <taxon>Viridiplantae</taxon>
        <taxon>Streptophyta</taxon>
        <taxon>Embryophyta</taxon>
        <taxon>Tracheophyta</taxon>
        <taxon>Spermatophyta</taxon>
        <taxon>Magnoliopsida</taxon>
        <taxon>Liliopsida</taxon>
        <taxon>Asparagales</taxon>
        <taxon>Orchidaceae</taxon>
        <taxon>Orchidoideae</taxon>
        <taxon>Orchideae</taxon>
        <taxon>Orchidinae</taxon>
        <taxon>Platanthera</taxon>
    </lineage>
</organism>
<feature type="compositionally biased region" description="Low complexity" evidence="2">
    <location>
        <begin position="114"/>
        <end position="132"/>
    </location>
</feature>
<sequence>MLIRSQFLNPATKSPLTETRKIINIKNGQFCAPSLSLLIKMEAKRRWRNPGNLSVPAMDNFRPPRSLGSDRFLAPFSRPDSDDVAGVDVELDEDEVFCTGSESPEPVIPHRHQPSPQNPNLQNSPSPLSFSRSSGVAFHRIQEKNFGVLAALPEEEKKAPLLQRKTSISSPSSATISPSSSPSSARLIPAIPKPKQEFLLSVPGGRIYHQSAPVNVPVVPQRLKNTAGSPDEGERGEGDEEEMLPPHEIVARAHEKGSPLTTFSVLEGAGRTLKGRDLRRVRNAVWRQTGFLD</sequence>
<dbReference type="InterPro" id="IPR007608">
    <property type="entry name" value="Senescence_reg_S40"/>
</dbReference>
<gene>
    <name evidence="3" type="ORF">KSP39_PZI007147</name>
</gene>
<dbReference type="PANTHER" id="PTHR33083">
    <property type="entry name" value="EXPRESSED PROTEIN"/>
    <property type="match status" value="1"/>
</dbReference>
<evidence type="ECO:0000313" key="4">
    <source>
        <dbReference type="Proteomes" id="UP001418222"/>
    </source>
</evidence>
<keyword evidence="4" id="KW-1185">Reference proteome</keyword>
<feature type="region of interest" description="Disordered" evidence="2">
    <location>
        <begin position="161"/>
        <end position="187"/>
    </location>
</feature>
<proteinExistence type="inferred from homology"/>
<evidence type="ECO:0000256" key="2">
    <source>
        <dbReference type="SAM" id="MobiDB-lite"/>
    </source>
</evidence>
<protein>
    <recommendedName>
        <fullName evidence="5">Senescence regulator</fullName>
    </recommendedName>
</protein>
<name>A0AAP0BQM3_9ASPA</name>
<dbReference type="EMBL" id="JBBWWQ010000005">
    <property type="protein sequence ID" value="KAK8946700.1"/>
    <property type="molecule type" value="Genomic_DNA"/>
</dbReference>
<evidence type="ECO:0000313" key="3">
    <source>
        <dbReference type="EMBL" id="KAK8946700.1"/>
    </source>
</evidence>
<comment type="caution">
    <text evidence="3">The sequence shown here is derived from an EMBL/GenBank/DDBJ whole genome shotgun (WGS) entry which is preliminary data.</text>
</comment>
<dbReference type="GO" id="GO:0010150">
    <property type="term" value="P:leaf senescence"/>
    <property type="evidence" value="ECO:0007669"/>
    <property type="project" value="UniProtKB-ARBA"/>
</dbReference>
<dbReference type="Pfam" id="PF04520">
    <property type="entry name" value="Senescence_reg"/>
    <property type="match status" value="1"/>
</dbReference>
<evidence type="ECO:0008006" key="5">
    <source>
        <dbReference type="Google" id="ProtNLM"/>
    </source>
</evidence>
<dbReference type="AlphaFoldDB" id="A0AAP0BQM3"/>